<evidence type="ECO:0000313" key="3">
    <source>
        <dbReference type="Proteomes" id="UP000031843"/>
    </source>
</evidence>
<keyword evidence="3" id="KW-1185">Reference proteome</keyword>
<feature type="signal peptide" evidence="1">
    <location>
        <begin position="1"/>
        <end position="30"/>
    </location>
</feature>
<dbReference type="EMBL" id="CP010536">
    <property type="protein sequence ID" value="AJG19825.1"/>
    <property type="molecule type" value="Genomic_DNA"/>
</dbReference>
<feature type="chain" id="PRO_5002185540" evidence="1">
    <location>
        <begin position="31"/>
        <end position="193"/>
    </location>
</feature>
<evidence type="ECO:0000256" key="1">
    <source>
        <dbReference type="SAM" id="SignalP"/>
    </source>
</evidence>
<sequence>MRMFNVRRQAGALAAIGCAASLLSVSGAAAAADAAKAFFDAALCKPPYTTKSATALYEAAEKLAKPDLSRLGAAIYKLPQPIGQDGFQSDEVVFAGTSAGVLVQGMQAEALAARYQLKQEPSTLLGTATKGFARALPAAQQPLPDLGTVSVVARESAALPGKTLLICELVSHADARALKAYERSRAEQGAAAR</sequence>
<dbReference type="AlphaFoldDB" id="A0A0C4YA47"/>
<name>A0A0C4YA47_9BURK</name>
<protein>
    <submittedName>
        <fullName evidence="2">Uncharacterized protein</fullName>
    </submittedName>
</protein>
<organism evidence="2 3">
    <name type="scientific">Cupriavidus basilensis</name>
    <dbReference type="NCBI Taxonomy" id="68895"/>
    <lineage>
        <taxon>Bacteria</taxon>
        <taxon>Pseudomonadati</taxon>
        <taxon>Pseudomonadota</taxon>
        <taxon>Betaproteobacteria</taxon>
        <taxon>Burkholderiales</taxon>
        <taxon>Burkholderiaceae</taxon>
        <taxon>Cupriavidus</taxon>
    </lineage>
</organism>
<dbReference type="OrthoDB" id="8970773at2"/>
<dbReference type="Proteomes" id="UP000031843">
    <property type="component" value="Chromosome main"/>
</dbReference>
<dbReference type="RefSeq" id="WP_063778414.1">
    <property type="nucleotide sequence ID" value="NZ_CP010536.1"/>
</dbReference>
<evidence type="ECO:0000313" key="2">
    <source>
        <dbReference type="EMBL" id="AJG19825.1"/>
    </source>
</evidence>
<keyword evidence="1" id="KW-0732">Signal</keyword>
<dbReference type="STRING" id="68895.RR42_m2433"/>
<gene>
    <name evidence="2" type="ORF">RR42_m2433</name>
</gene>
<reference evidence="2 3" key="1">
    <citation type="journal article" date="2015" name="Genome Announc.">
        <title>Complete Genome Sequence of Cupriavidus basilensis 4G11, Isolated from the Oak Ridge Field Research Center Site.</title>
        <authorList>
            <person name="Ray J."/>
            <person name="Waters R.J."/>
            <person name="Skerker J.M."/>
            <person name="Kuehl J.V."/>
            <person name="Price M.N."/>
            <person name="Huang J."/>
            <person name="Chakraborty R."/>
            <person name="Arkin A.P."/>
            <person name="Deutschbauer A."/>
        </authorList>
    </citation>
    <scope>NUCLEOTIDE SEQUENCE [LARGE SCALE GENOMIC DNA]</scope>
    <source>
        <strain evidence="2">4G11</strain>
    </source>
</reference>
<accession>A0A0C4YA47</accession>
<dbReference type="KEGG" id="cbw:RR42_m2433"/>
<proteinExistence type="predicted"/>